<protein>
    <submittedName>
        <fullName evidence="3">DUF1214 domain-containing protein</fullName>
    </submittedName>
</protein>
<evidence type="ECO:0000313" key="2">
    <source>
        <dbReference type="Proteomes" id="UP000280834"/>
    </source>
</evidence>
<reference evidence="1 2" key="2">
    <citation type="submission" date="2018-11" db="EMBL/GenBank/DDBJ databases">
        <authorList>
            <consortium name="Pathogen Informatics"/>
        </authorList>
    </citation>
    <scope>NUCLEOTIDE SEQUENCE [LARGE SCALE GENOMIC DNA]</scope>
</reference>
<dbReference type="Proteomes" id="UP000280834">
    <property type="component" value="Unassembled WGS sequence"/>
</dbReference>
<dbReference type="EMBL" id="UZAG01020969">
    <property type="protein sequence ID" value="VDO48563.1"/>
    <property type="molecule type" value="Genomic_DNA"/>
</dbReference>
<sequence length="180" mass="20805">MITLFPKNMVDPAPNVEEVQRRMGITLVEQQLENFWDRRTWHKRFEVRGTRYVDPTEHYFSQVFRSFYGISSLQAENGERIQTLRLEIAPKLSGFCLNPYDLAVYTGWSFVNADTSPHANVRYWPPAYVWGMFAWSNTGRYGGPGSSIAIGIDKDESTQKTIRVGCVYSLTVFGRYPKEE</sequence>
<organism evidence="3">
    <name type="scientific">Brugia timori</name>
    <dbReference type="NCBI Taxonomy" id="42155"/>
    <lineage>
        <taxon>Eukaryota</taxon>
        <taxon>Metazoa</taxon>
        <taxon>Ecdysozoa</taxon>
        <taxon>Nematoda</taxon>
        <taxon>Chromadorea</taxon>
        <taxon>Rhabditida</taxon>
        <taxon>Spirurina</taxon>
        <taxon>Spiruromorpha</taxon>
        <taxon>Filarioidea</taxon>
        <taxon>Onchocercidae</taxon>
        <taxon>Brugia</taxon>
    </lineage>
</organism>
<evidence type="ECO:0000313" key="1">
    <source>
        <dbReference type="EMBL" id="VDO48563.1"/>
    </source>
</evidence>
<gene>
    <name evidence="1" type="ORF">BTMF_LOCUS14243</name>
</gene>
<evidence type="ECO:0000313" key="3">
    <source>
        <dbReference type="WBParaSite" id="BTMF_0001626301-mRNA-1"/>
    </source>
</evidence>
<dbReference type="AlphaFoldDB" id="A0A0R3R8A7"/>
<dbReference type="WBParaSite" id="BTMF_0001626301-mRNA-1">
    <property type="protein sequence ID" value="BTMF_0001626301-mRNA-1"/>
    <property type="gene ID" value="BTMF_0001626301"/>
</dbReference>
<proteinExistence type="predicted"/>
<accession>A0A0R3R8A7</accession>
<keyword evidence="2" id="KW-1185">Reference proteome</keyword>
<name>A0A0R3R8A7_9BILA</name>
<reference evidence="3" key="1">
    <citation type="submission" date="2017-02" db="UniProtKB">
        <authorList>
            <consortium name="WormBaseParasite"/>
        </authorList>
    </citation>
    <scope>IDENTIFICATION</scope>
</reference>